<dbReference type="PANTHER" id="PTHR43791">
    <property type="entry name" value="PERMEASE-RELATED"/>
    <property type="match status" value="1"/>
</dbReference>
<dbReference type="Gene3D" id="1.20.1250.20">
    <property type="entry name" value="MFS general substrate transporter like domains"/>
    <property type="match status" value="2"/>
</dbReference>
<dbReference type="RefSeq" id="WP_182997414.1">
    <property type="nucleotide sequence ID" value="NZ_JABEQJ010000011.1"/>
</dbReference>
<comment type="subcellular location">
    <subcellularLocation>
        <location evidence="1">Membrane</location>
        <topology evidence="1">Multi-pass membrane protein</topology>
    </subcellularLocation>
</comment>
<keyword evidence="3 6" id="KW-0812">Transmembrane</keyword>
<dbReference type="Proteomes" id="UP000589085">
    <property type="component" value="Unassembled WGS sequence"/>
</dbReference>
<dbReference type="GO" id="GO:0022857">
    <property type="term" value="F:transmembrane transporter activity"/>
    <property type="evidence" value="ECO:0007669"/>
    <property type="project" value="InterPro"/>
</dbReference>
<evidence type="ECO:0000256" key="1">
    <source>
        <dbReference type="ARBA" id="ARBA00004141"/>
    </source>
</evidence>
<feature type="domain" description="Major facilitator superfamily (MFS) profile" evidence="7">
    <location>
        <begin position="19"/>
        <end position="422"/>
    </location>
</feature>
<proteinExistence type="predicted"/>
<feature type="transmembrane region" description="Helical" evidence="6">
    <location>
        <begin position="307"/>
        <end position="327"/>
    </location>
</feature>
<organism evidence="8 9">
    <name type="scientific">Gluconacetobacter sacchari</name>
    <dbReference type="NCBI Taxonomy" id="92759"/>
    <lineage>
        <taxon>Bacteria</taxon>
        <taxon>Pseudomonadati</taxon>
        <taxon>Pseudomonadota</taxon>
        <taxon>Alphaproteobacteria</taxon>
        <taxon>Acetobacterales</taxon>
        <taxon>Acetobacteraceae</taxon>
        <taxon>Gluconacetobacter</taxon>
    </lineage>
</organism>
<dbReference type="AlphaFoldDB" id="A0A7W4ICX1"/>
<keyword evidence="2" id="KW-0813">Transport</keyword>
<dbReference type="InterPro" id="IPR011701">
    <property type="entry name" value="MFS"/>
</dbReference>
<feature type="transmembrane region" description="Helical" evidence="6">
    <location>
        <begin position="178"/>
        <end position="197"/>
    </location>
</feature>
<dbReference type="InterPro" id="IPR036259">
    <property type="entry name" value="MFS_trans_sf"/>
</dbReference>
<reference evidence="8 9" key="1">
    <citation type="submission" date="2020-04" db="EMBL/GenBank/DDBJ databases">
        <title>Description of novel Gluconacetobacter.</title>
        <authorList>
            <person name="Sombolestani A."/>
        </authorList>
    </citation>
    <scope>NUCLEOTIDE SEQUENCE [LARGE SCALE GENOMIC DNA]</scope>
    <source>
        <strain evidence="8 9">LMG 19747</strain>
    </source>
</reference>
<evidence type="ECO:0000259" key="7">
    <source>
        <dbReference type="PROSITE" id="PS50850"/>
    </source>
</evidence>
<dbReference type="SUPFAM" id="SSF103473">
    <property type="entry name" value="MFS general substrate transporter"/>
    <property type="match status" value="1"/>
</dbReference>
<evidence type="ECO:0000256" key="5">
    <source>
        <dbReference type="ARBA" id="ARBA00023136"/>
    </source>
</evidence>
<evidence type="ECO:0000256" key="4">
    <source>
        <dbReference type="ARBA" id="ARBA00022989"/>
    </source>
</evidence>
<feature type="transmembrane region" description="Helical" evidence="6">
    <location>
        <begin position="396"/>
        <end position="418"/>
    </location>
</feature>
<feature type="transmembrane region" description="Helical" evidence="6">
    <location>
        <begin position="274"/>
        <end position="295"/>
    </location>
</feature>
<evidence type="ECO:0000313" key="8">
    <source>
        <dbReference type="EMBL" id="MBB2160554.1"/>
    </source>
</evidence>
<feature type="transmembrane region" description="Helical" evidence="6">
    <location>
        <begin position="85"/>
        <end position="103"/>
    </location>
</feature>
<dbReference type="PROSITE" id="PS50850">
    <property type="entry name" value="MFS"/>
    <property type="match status" value="1"/>
</dbReference>
<name>A0A7W4ICX1_9PROT</name>
<feature type="transmembrane region" description="Helical" evidence="6">
    <location>
        <begin position="115"/>
        <end position="135"/>
    </location>
</feature>
<evidence type="ECO:0000256" key="2">
    <source>
        <dbReference type="ARBA" id="ARBA00022448"/>
    </source>
</evidence>
<keyword evidence="4 6" id="KW-1133">Transmembrane helix</keyword>
<dbReference type="InterPro" id="IPR020846">
    <property type="entry name" value="MFS_dom"/>
</dbReference>
<dbReference type="PANTHER" id="PTHR43791:SF36">
    <property type="entry name" value="TRANSPORTER, PUTATIVE (AFU_ORTHOLOGUE AFUA_6G08340)-RELATED"/>
    <property type="match status" value="1"/>
</dbReference>
<feature type="transmembrane region" description="Helical" evidence="6">
    <location>
        <begin position="57"/>
        <end position="78"/>
    </location>
</feature>
<feature type="transmembrane region" description="Helical" evidence="6">
    <location>
        <begin position="333"/>
        <end position="355"/>
    </location>
</feature>
<accession>A0A7W4ICX1</accession>
<dbReference type="GO" id="GO:0016020">
    <property type="term" value="C:membrane"/>
    <property type="evidence" value="ECO:0007669"/>
    <property type="project" value="UniProtKB-SubCell"/>
</dbReference>
<feature type="transmembrane region" description="Helical" evidence="6">
    <location>
        <begin position="367"/>
        <end position="390"/>
    </location>
</feature>
<feature type="transmembrane region" description="Helical" evidence="6">
    <location>
        <begin position="142"/>
        <end position="166"/>
    </location>
</feature>
<feature type="transmembrane region" description="Helical" evidence="6">
    <location>
        <begin position="241"/>
        <end position="262"/>
    </location>
</feature>
<sequence>MMADGHRRSRPFRRIDARILTVLFLAYLFDVLDRTNIGMASLTMTHDLGMSAQGYGIAIAAFFLGYILFEIPSALYLARVGARDTLLRIMLLWGLTCVATAFVPDARFFYPCRFLLGAFQAGFVPACICYIALWYPPDRLPGALAIQQAAGPIAGIVGAPLSGLIMDRLDRVAGLAGWRWMLLLEALPVLLLAYGVLRLCPTSPATAAWLTPDERALPANPAPAAITASPRLRDLMRDSRLQGFAVSYFCLICGIYTLAFWAPKLLAATGLSTQQVGLCAAVPGLAAICGSLAWARYTERRPAGQGWHVAVPAALGAALLGACGAEAPRLPWLLTLLALSSAALYAAYIVFWGAMTRALTEHARPVGSAYVTMFGLMGGLVSPLLVGHFLHATGSHAVGFSLVGTIGLLGAMGLAAFFPRTGFVIRSTAKPIGCEEETIIRF</sequence>
<evidence type="ECO:0000313" key="9">
    <source>
        <dbReference type="Proteomes" id="UP000589085"/>
    </source>
</evidence>
<dbReference type="EMBL" id="JABEQJ010000011">
    <property type="protein sequence ID" value="MBB2160554.1"/>
    <property type="molecule type" value="Genomic_DNA"/>
</dbReference>
<gene>
    <name evidence="8" type="ORF">HLH48_10260</name>
</gene>
<keyword evidence="5 6" id="KW-0472">Membrane</keyword>
<comment type="caution">
    <text evidence="8">The sequence shown here is derived from an EMBL/GenBank/DDBJ whole genome shotgun (WGS) entry which is preliminary data.</text>
</comment>
<evidence type="ECO:0000256" key="3">
    <source>
        <dbReference type="ARBA" id="ARBA00022692"/>
    </source>
</evidence>
<protein>
    <submittedName>
        <fullName evidence="8">MFS transporter</fullName>
    </submittedName>
</protein>
<evidence type="ECO:0000256" key="6">
    <source>
        <dbReference type="SAM" id="Phobius"/>
    </source>
</evidence>
<dbReference type="Pfam" id="PF07690">
    <property type="entry name" value="MFS_1"/>
    <property type="match status" value="1"/>
</dbReference>